<dbReference type="RefSeq" id="WP_147204554.1">
    <property type="nucleotide sequence ID" value="NZ_BJYT01000011.1"/>
</dbReference>
<proteinExistence type="predicted"/>
<accession>A0A512BEN8</accession>
<comment type="catalytic activity">
    <reaction evidence="10">
        <text>hydrogen sulfide + 3 NADP(+) + 3 H2O = sulfite + 3 NADPH + 4 H(+)</text>
        <dbReference type="Rhea" id="RHEA:13801"/>
        <dbReference type="ChEBI" id="CHEBI:15377"/>
        <dbReference type="ChEBI" id="CHEBI:15378"/>
        <dbReference type="ChEBI" id="CHEBI:17359"/>
        <dbReference type="ChEBI" id="CHEBI:29919"/>
        <dbReference type="ChEBI" id="CHEBI:57783"/>
        <dbReference type="ChEBI" id="CHEBI:58349"/>
        <dbReference type="EC" id="1.8.1.2"/>
    </reaction>
</comment>
<dbReference type="FunFam" id="3.40.50.80:FF:000001">
    <property type="entry name" value="NADPH--cytochrome P450 reductase 1"/>
    <property type="match status" value="1"/>
</dbReference>
<keyword evidence="4" id="KW-0285">Flavoprotein</keyword>
<evidence type="ECO:0000259" key="12">
    <source>
        <dbReference type="PROSITE" id="PS51384"/>
    </source>
</evidence>
<dbReference type="SUPFAM" id="SSF52343">
    <property type="entry name" value="Ferredoxin reductase-like, C-terminal NADP-linked domain"/>
    <property type="match status" value="1"/>
</dbReference>
<dbReference type="PANTHER" id="PTHR19384">
    <property type="entry name" value="NITRIC OXIDE SYNTHASE-RELATED"/>
    <property type="match status" value="1"/>
</dbReference>
<evidence type="ECO:0000256" key="3">
    <source>
        <dbReference type="ARBA" id="ARBA00012604"/>
    </source>
</evidence>
<organism evidence="13 14">
    <name type="scientific">Segetibacter aerophilus</name>
    <dbReference type="NCBI Taxonomy" id="670293"/>
    <lineage>
        <taxon>Bacteria</taxon>
        <taxon>Pseudomonadati</taxon>
        <taxon>Bacteroidota</taxon>
        <taxon>Chitinophagia</taxon>
        <taxon>Chitinophagales</taxon>
        <taxon>Chitinophagaceae</taxon>
        <taxon>Segetibacter</taxon>
    </lineage>
</organism>
<dbReference type="PRINTS" id="PR00371">
    <property type="entry name" value="FPNCR"/>
</dbReference>
<dbReference type="Pfam" id="PF00667">
    <property type="entry name" value="FAD_binding_1"/>
    <property type="match status" value="2"/>
</dbReference>
<dbReference type="InterPro" id="IPR001094">
    <property type="entry name" value="Flavdoxin-like"/>
</dbReference>
<dbReference type="InterPro" id="IPR039261">
    <property type="entry name" value="FNR_nucleotide-bd"/>
</dbReference>
<dbReference type="OrthoDB" id="9789468at2"/>
<dbReference type="InterPro" id="IPR023173">
    <property type="entry name" value="NADPH_Cyt_P450_Rdtase_alpha"/>
</dbReference>
<protein>
    <recommendedName>
        <fullName evidence="3">assimilatory sulfite reductase (NADPH)</fullName>
        <ecNumber evidence="3">1.8.1.2</ecNumber>
    </recommendedName>
</protein>
<keyword evidence="5" id="KW-0288">FMN</keyword>
<dbReference type="InterPro" id="IPR029039">
    <property type="entry name" value="Flavoprotein-like_sf"/>
</dbReference>
<dbReference type="GO" id="GO:0004783">
    <property type="term" value="F:sulfite reductase (NADPH) activity"/>
    <property type="evidence" value="ECO:0007669"/>
    <property type="project" value="UniProtKB-EC"/>
</dbReference>
<dbReference type="PRINTS" id="PR00369">
    <property type="entry name" value="FLAVODOXIN"/>
</dbReference>
<dbReference type="SUPFAM" id="SSF52218">
    <property type="entry name" value="Flavoproteins"/>
    <property type="match status" value="1"/>
</dbReference>
<evidence type="ECO:0000256" key="9">
    <source>
        <dbReference type="ARBA" id="ARBA00023192"/>
    </source>
</evidence>
<dbReference type="Proteomes" id="UP000321513">
    <property type="component" value="Unassembled WGS sequence"/>
</dbReference>
<keyword evidence="6" id="KW-0274">FAD</keyword>
<dbReference type="GO" id="GO:0019344">
    <property type="term" value="P:cysteine biosynthetic process"/>
    <property type="evidence" value="ECO:0007669"/>
    <property type="project" value="UniProtKB-KW"/>
</dbReference>
<gene>
    <name evidence="13" type="primary">cysJ</name>
    <name evidence="13" type="ORF">SAE01_29320</name>
</gene>
<evidence type="ECO:0000313" key="14">
    <source>
        <dbReference type="Proteomes" id="UP000321513"/>
    </source>
</evidence>
<evidence type="ECO:0000259" key="11">
    <source>
        <dbReference type="PROSITE" id="PS50902"/>
    </source>
</evidence>
<dbReference type="Pfam" id="PF00175">
    <property type="entry name" value="NAD_binding_1"/>
    <property type="match status" value="1"/>
</dbReference>
<dbReference type="Gene3D" id="3.40.50.360">
    <property type="match status" value="1"/>
</dbReference>
<comment type="cofactor">
    <cofactor evidence="1">
        <name>FMN</name>
        <dbReference type="ChEBI" id="CHEBI:58210"/>
    </cofactor>
</comment>
<dbReference type="InterPro" id="IPR003097">
    <property type="entry name" value="CysJ-like_FAD-binding"/>
</dbReference>
<dbReference type="GO" id="GO:0050660">
    <property type="term" value="F:flavin adenine dinucleotide binding"/>
    <property type="evidence" value="ECO:0007669"/>
    <property type="project" value="TreeGrafter"/>
</dbReference>
<dbReference type="SUPFAM" id="SSF63380">
    <property type="entry name" value="Riboflavin synthase domain-like"/>
    <property type="match status" value="1"/>
</dbReference>
<evidence type="ECO:0000256" key="1">
    <source>
        <dbReference type="ARBA" id="ARBA00001917"/>
    </source>
</evidence>
<comment type="caution">
    <text evidence="13">The sequence shown here is derived from an EMBL/GenBank/DDBJ whole genome shotgun (WGS) entry which is preliminary data.</text>
</comment>
<keyword evidence="9" id="KW-0028">Amino-acid biosynthesis</keyword>
<evidence type="ECO:0000256" key="7">
    <source>
        <dbReference type="ARBA" id="ARBA00022857"/>
    </source>
</evidence>
<evidence type="ECO:0000256" key="4">
    <source>
        <dbReference type="ARBA" id="ARBA00022630"/>
    </source>
</evidence>
<evidence type="ECO:0000256" key="8">
    <source>
        <dbReference type="ARBA" id="ARBA00023002"/>
    </source>
</evidence>
<dbReference type="GO" id="GO:0005829">
    <property type="term" value="C:cytosol"/>
    <property type="evidence" value="ECO:0007669"/>
    <property type="project" value="TreeGrafter"/>
</dbReference>
<dbReference type="InterPro" id="IPR017927">
    <property type="entry name" value="FAD-bd_FR_type"/>
</dbReference>
<keyword evidence="9" id="KW-0198">Cysteine biosynthesis</keyword>
<dbReference type="Gene3D" id="2.40.30.10">
    <property type="entry name" value="Translation factors"/>
    <property type="match status" value="1"/>
</dbReference>
<dbReference type="PROSITE" id="PS50902">
    <property type="entry name" value="FLAVODOXIN_LIKE"/>
    <property type="match status" value="1"/>
</dbReference>
<dbReference type="InterPro" id="IPR001709">
    <property type="entry name" value="Flavoprot_Pyr_Nucl_cyt_Rdtase"/>
</dbReference>
<feature type="domain" description="FAD-binding FR-type" evidence="12">
    <location>
        <begin position="221"/>
        <end position="421"/>
    </location>
</feature>
<dbReference type="PANTHER" id="PTHR19384:SF128">
    <property type="entry name" value="NADPH OXIDOREDUCTASE A"/>
    <property type="match status" value="1"/>
</dbReference>
<dbReference type="Pfam" id="PF00258">
    <property type="entry name" value="Flavodoxin_1"/>
    <property type="match status" value="1"/>
</dbReference>
<dbReference type="AlphaFoldDB" id="A0A512BEN8"/>
<evidence type="ECO:0000256" key="6">
    <source>
        <dbReference type="ARBA" id="ARBA00022827"/>
    </source>
</evidence>
<evidence type="ECO:0000256" key="2">
    <source>
        <dbReference type="ARBA" id="ARBA00001974"/>
    </source>
</evidence>
<feature type="domain" description="Flavodoxin-like" evidence="11">
    <location>
        <begin position="53"/>
        <end position="190"/>
    </location>
</feature>
<keyword evidence="8" id="KW-0560">Oxidoreductase</keyword>
<dbReference type="EMBL" id="BJYT01000011">
    <property type="protein sequence ID" value="GEO10436.1"/>
    <property type="molecule type" value="Genomic_DNA"/>
</dbReference>
<dbReference type="GO" id="GO:0010181">
    <property type="term" value="F:FMN binding"/>
    <property type="evidence" value="ECO:0007669"/>
    <property type="project" value="InterPro"/>
</dbReference>
<keyword evidence="14" id="KW-1185">Reference proteome</keyword>
<dbReference type="InterPro" id="IPR008254">
    <property type="entry name" value="Flavodoxin/NO_synth"/>
</dbReference>
<dbReference type="PROSITE" id="PS51384">
    <property type="entry name" value="FAD_FR"/>
    <property type="match status" value="1"/>
</dbReference>
<keyword evidence="7" id="KW-0521">NADP</keyword>
<dbReference type="InterPro" id="IPR017938">
    <property type="entry name" value="Riboflavin_synthase-like_b-brl"/>
</dbReference>
<evidence type="ECO:0000256" key="5">
    <source>
        <dbReference type="ARBA" id="ARBA00022643"/>
    </source>
</evidence>
<sequence length="571" mass="63915">MLQESKLKTFLDFVGTLTRDEKIWVNGYLSGLISDGQSQPEVSAAVKPVTSKITITYGTETGNSKRLASDFAAKAKKSGINAKVISLDQYRLNDIAKENYFLAIVSTHGEGEPPAAAKKFYDYIHENTLELNKLKYGVLALGDTSYPLFATAGEEVDSRLNKLGGERLVPLQKCDVDYESDAEGWFMQVMHQLTKSSNGSVNGNGSVSVTAPAVAKKSTGKKIYTGTILTNINLNDRGSNKETHHIEIAADDIEYLPGDSLGVIPENPLRIVEPIVELLNIDREKTFSFRSEEVTAFELLRKKLNIFYLPERVVSKYAALVGQDIPSTKIALLDLLKIYPLKDNSQFDELIEILEPIAPRLYSISSSPEAHSGEVHVTVARDKFHVNDEWKCGLCSDYLSQLTVDSSIEFYIHKNSQFRLPEDDKDIIMIGPGTGIAPFRSFLAHRDATGATGRNWLFFGDQHFVTDFLYQTELQNWKDSGTLTKINLAFSRDQKEKIYVQHKMLQNGAEFYDWISNGASIYVCGAKEPMSADVEDTLMQIVEKFGNKTIEEAVQFVEQLKEDGRYLKDVY</sequence>
<evidence type="ECO:0000313" key="13">
    <source>
        <dbReference type="EMBL" id="GEO10436.1"/>
    </source>
</evidence>
<dbReference type="Gene3D" id="3.40.50.80">
    <property type="entry name" value="Nucleotide-binding domain of ferredoxin-NADP reductase (FNR) module"/>
    <property type="match status" value="1"/>
</dbReference>
<dbReference type="Gene3D" id="1.20.990.10">
    <property type="entry name" value="NADPH-cytochrome p450 Reductase, Chain A, domain 3"/>
    <property type="match status" value="1"/>
</dbReference>
<dbReference type="EC" id="1.8.1.2" evidence="3"/>
<comment type="cofactor">
    <cofactor evidence="2">
        <name>FAD</name>
        <dbReference type="ChEBI" id="CHEBI:57692"/>
    </cofactor>
</comment>
<evidence type="ECO:0000256" key="10">
    <source>
        <dbReference type="ARBA" id="ARBA00052219"/>
    </source>
</evidence>
<name>A0A512BEN8_9BACT</name>
<reference evidence="13 14" key="1">
    <citation type="submission" date="2019-07" db="EMBL/GenBank/DDBJ databases">
        <title>Whole genome shotgun sequence of Segetibacter aerophilus NBRC 106135.</title>
        <authorList>
            <person name="Hosoyama A."/>
            <person name="Uohara A."/>
            <person name="Ohji S."/>
            <person name="Ichikawa N."/>
        </authorList>
    </citation>
    <scope>NUCLEOTIDE SEQUENCE [LARGE SCALE GENOMIC DNA]</scope>
    <source>
        <strain evidence="13 14">NBRC 106135</strain>
    </source>
</reference>
<dbReference type="InterPro" id="IPR001433">
    <property type="entry name" value="OxRdtase_FAD/NAD-bd"/>
</dbReference>